<reference evidence="3 5" key="1">
    <citation type="submission" date="2018-08" db="EMBL/GenBank/DDBJ databases">
        <title>The first complete genome of Treponema rectale (CHPAT), a commensal spirochete of the bovine rectum.</title>
        <authorList>
            <person name="Staton G.J."/>
            <person name="Clegg S.R."/>
            <person name="Carter S.D."/>
            <person name="Radford A.D."/>
            <person name="Darby A."/>
            <person name="Hall N."/>
            <person name="Birtles R.J."/>
            <person name="Evans N.J."/>
        </authorList>
    </citation>
    <scope>NUCLEOTIDE SEQUENCE [LARGE SCALE GENOMIC DNA]</scope>
    <source>
        <strain evidence="3 5">CHPA</strain>
    </source>
</reference>
<dbReference type="PANTHER" id="PTHR37426:SF1">
    <property type="entry name" value="RIBOSOMAL RNA LARGE SUBUNIT METHYLTRANSFERASE J"/>
    <property type="match status" value="1"/>
</dbReference>
<keyword evidence="4" id="KW-1185">Reference proteome</keyword>
<dbReference type="RefSeq" id="WP_184651503.1">
    <property type="nucleotide sequence ID" value="NZ_JACHFR010000001.1"/>
</dbReference>
<dbReference type="AlphaFoldDB" id="A0A840S6B1"/>
<evidence type="ECO:0000313" key="4">
    <source>
        <dbReference type="Proteomes" id="UP000578697"/>
    </source>
</evidence>
<comment type="similarity">
    <text evidence="1">Belongs to the RlmJ family.</text>
</comment>
<feature type="binding site" evidence="1">
    <location>
        <position position="19"/>
    </location>
    <ligand>
        <name>S-adenosyl-L-methionine</name>
        <dbReference type="ChEBI" id="CHEBI:59789"/>
    </ligand>
</feature>
<dbReference type="GO" id="GO:0005829">
    <property type="term" value="C:cytosol"/>
    <property type="evidence" value="ECO:0007669"/>
    <property type="project" value="TreeGrafter"/>
</dbReference>
<dbReference type="InterPro" id="IPR029063">
    <property type="entry name" value="SAM-dependent_MTases_sf"/>
</dbReference>
<feature type="binding site" evidence="1">
    <location>
        <begin position="155"/>
        <end position="156"/>
    </location>
    <ligand>
        <name>S-adenosyl-L-methionine</name>
        <dbReference type="ChEBI" id="CHEBI:59789"/>
    </ligand>
</feature>
<protein>
    <recommendedName>
        <fullName evidence="1">Ribosomal RNA large subunit methyltransferase J</fullName>
        <ecNumber evidence="1">2.1.1.266</ecNumber>
    </recommendedName>
    <alternativeName>
        <fullName evidence="1">23S rRNA (adenine(2030)-N6)-methyltransferase</fullName>
    </alternativeName>
    <alternativeName>
        <fullName evidence="1">23S rRNA m6A2030 methyltransferase</fullName>
    </alternativeName>
</protein>
<dbReference type="EMBL" id="JACHFR010000001">
    <property type="protein sequence ID" value="MBB5218069.1"/>
    <property type="molecule type" value="Genomic_DNA"/>
</dbReference>
<feature type="binding site" evidence="1">
    <location>
        <position position="42"/>
    </location>
    <ligand>
        <name>S-adenosyl-L-methionine</name>
        <dbReference type="ChEBI" id="CHEBI:59789"/>
    </ligand>
</feature>
<dbReference type="Pfam" id="PF04378">
    <property type="entry name" value="RsmJ"/>
    <property type="match status" value="1"/>
</dbReference>
<organism evidence="2 4">
    <name type="scientific">Treponema rectale</name>
    <dbReference type="NCBI Taxonomy" id="744512"/>
    <lineage>
        <taxon>Bacteria</taxon>
        <taxon>Pseudomonadati</taxon>
        <taxon>Spirochaetota</taxon>
        <taxon>Spirochaetia</taxon>
        <taxon>Spirochaetales</taxon>
        <taxon>Treponemataceae</taxon>
        <taxon>Treponema</taxon>
    </lineage>
</organism>
<keyword evidence="1 2" id="KW-0489">Methyltransferase</keyword>
<dbReference type="GO" id="GO:0003723">
    <property type="term" value="F:RNA binding"/>
    <property type="evidence" value="ECO:0007669"/>
    <property type="project" value="UniProtKB-UniRule"/>
</dbReference>
<keyword evidence="1" id="KW-0698">rRNA processing</keyword>
<comment type="function">
    <text evidence="1">Specifically methylates the adenine in position 2030 of 23S rRNA.</text>
</comment>
<feature type="binding site" evidence="1">
    <location>
        <position position="101"/>
    </location>
    <ligand>
        <name>S-adenosyl-L-methionine</name>
        <dbReference type="ChEBI" id="CHEBI:59789"/>
    </ligand>
</feature>
<evidence type="ECO:0000313" key="3">
    <source>
        <dbReference type="EMBL" id="QOS40217.1"/>
    </source>
</evidence>
<sequence>MLSYQHEYHCGNSADVLKHTALCLILDSLCRKDKPFTIIDTHSGAGRFELNDERSLKTEESKNGILKLKDSIQADSVLPYGVRLYIEKEFPYLEHGLYAGSPELERLFLRESDQLHVNDLHPQAMKKLKTNMALPLLEEDGVLPFSKKINIHSEDAFKNLNSLIPPLIKRGLVLCDPSFEDGEDYKNVTEALKNVRRKWNTAVIALWYPLLKRRKNETAQMLTELEDFGKLGNNPAESFKTELITKDPESLQQEDGPHMYGSGIFIMNPPWKLKENLEEAAAFYTGIFR</sequence>
<dbReference type="HAMAP" id="MF_00934">
    <property type="entry name" value="23SrRNA_methyltr_J"/>
    <property type="match status" value="1"/>
</dbReference>
<keyword evidence="1" id="KW-0949">S-adenosyl-L-methionine</keyword>
<accession>A0A840S6B1</accession>
<dbReference type="GO" id="GO:0070475">
    <property type="term" value="P:rRNA base methylation"/>
    <property type="evidence" value="ECO:0007669"/>
    <property type="project" value="UniProtKB-UniRule"/>
</dbReference>
<evidence type="ECO:0000256" key="1">
    <source>
        <dbReference type="HAMAP-Rule" id="MF_00934"/>
    </source>
</evidence>
<keyword evidence="1" id="KW-0694">RNA-binding</keyword>
<dbReference type="KEGG" id="trc:DYE49_07030"/>
<dbReference type="EC" id="2.1.1.266" evidence="1"/>
<proteinExistence type="inferred from homology"/>
<dbReference type="Proteomes" id="UP000593591">
    <property type="component" value="Chromosome"/>
</dbReference>
<comment type="catalytic activity">
    <reaction evidence="1">
        <text>adenosine(2030) in 23S rRNA + S-adenosyl-L-methionine = N(6)-methyladenosine(2030) in 23S rRNA + S-adenosyl-L-homocysteine + H(+)</text>
        <dbReference type="Rhea" id="RHEA:43736"/>
        <dbReference type="Rhea" id="RHEA-COMP:10668"/>
        <dbReference type="Rhea" id="RHEA-COMP:10669"/>
        <dbReference type="ChEBI" id="CHEBI:15378"/>
        <dbReference type="ChEBI" id="CHEBI:57856"/>
        <dbReference type="ChEBI" id="CHEBI:59789"/>
        <dbReference type="ChEBI" id="CHEBI:74411"/>
        <dbReference type="ChEBI" id="CHEBI:74449"/>
        <dbReference type="EC" id="2.1.1.266"/>
    </reaction>
</comment>
<dbReference type="EMBL" id="CP031517">
    <property type="protein sequence ID" value="QOS40217.1"/>
    <property type="molecule type" value="Genomic_DNA"/>
</dbReference>
<feature type="active site" description="Proton acceptor" evidence="1">
    <location>
        <position position="176"/>
    </location>
</feature>
<dbReference type="SUPFAM" id="SSF53335">
    <property type="entry name" value="S-adenosyl-L-methionine-dependent methyltransferases"/>
    <property type="match status" value="1"/>
</dbReference>
<reference evidence="2 4" key="2">
    <citation type="submission" date="2020-08" db="EMBL/GenBank/DDBJ databases">
        <title>Genomic Encyclopedia of Type Strains, Phase IV (KMG-IV): sequencing the most valuable type-strain genomes for metagenomic binning, comparative biology and taxonomic classification.</title>
        <authorList>
            <person name="Goeker M."/>
        </authorList>
    </citation>
    <scope>NUCLEOTIDE SEQUENCE [LARGE SCALE GENOMIC DNA]</scope>
    <source>
        <strain evidence="2 4">DSM 103679</strain>
    </source>
</reference>
<name>A0A840S6B1_9SPIR</name>
<gene>
    <name evidence="1" type="primary">rlmJ</name>
    <name evidence="3" type="ORF">DYE49_07030</name>
    <name evidence="2" type="ORF">HNP77_000413</name>
</gene>
<dbReference type="InterPro" id="IPR007473">
    <property type="entry name" value="RlmJ"/>
</dbReference>
<dbReference type="PANTHER" id="PTHR37426">
    <property type="entry name" value="RIBOSOMAL RNA LARGE SUBUNIT METHYLTRANSFERASE J"/>
    <property type="match status" value="1"/>
</dbReference>
<comment type="subunit">
    <text evidence="1">Monomer.</text>
</comment>
<feature type="binding site" evidence="1">
    <location>
        <position position="119"/>
    </location>
    <ligand>
        <name>S-adenosyl-L-methionine</name>
        <dbReference type="ChEBI" id="CHEBI:59789"/>
    </ligand>
</feature>
<dbReference type="Proteomes" id="UP000578697">
    <property type="component" value="Unassembled WGS sequence"/>
</dbReference>
<keyword evidence="1 2" id="KW-0808">Transferase</keyword>
<dbReference type="Gene3D" id="3.40.50.150">
    <property type="entry name" value="Vaccinia Virus protein VP39"/>
    <property type="match status" value="1"/>
</dbReference>
<evidence type="ECO:0000313" key="5">
    <source>
        <dbReference type="Proteomes" id="UP000593591"/>
    </source>
</evidence>
<dbReference type="GO" id="GO:0036307">
    <property type="term" value="F:23S rRNA (adenine(2030)-N(6))-methyltransferase activity"/>
    <property type="evidence" value="ECO:0007669"/>
    <property type="project" value="UniProtKB-UniRule"/>
</dbReference>
<feature type="site" description="Interaction with substrate rRNA" evidence="1">
    <location>
        <position position="4"/>
    </location>
</feature>
<evidence type="ECO:0000313" key="2">
    <source>
        <dbReference type="EMBL" id="MBB5218069.1"/>
    </source>
</evidence>
<feature type="binding site" evidence="1">
    <location>
        <position position="176"/>
    </location>
    <ligand>
        <name>S-adenosyl-L-methionine</name>
        <dbReference type="ChEBI" id="CHEBI:59789"/>
    </ligand>
</feature>